<evidence type="ECO:0000256" key="2">
    <source>
        <dbReference type="SAM" id="SignalP"/>
    </source>
</evidence>
<feature type="compositionally biased region" description="Basic and acidic residues" evidence="1">
    <location>
        <begin position="34"/>
        <end position="51"/>
    </location>
</feature>
<name>C0G4W6_9HYPH</name>
<dbReference type="Proteomes" id="UP000003678">
    <property type="component" value="Unassembled WGS sequence"/>
</dbReference>
<evidence type="ECO:0000256" key="1">
    <source>
        <dbReference type="SAM" id="MobiDB-lite"/>
    </source>
</evidence>
<reference evidence="3 4" key="1">
    <citation type="submission" date="2009-03" db="EMBL/GenBank/DDBJ databases">
        <authorList>
            <person name="Setubal J.C."/>
            <person name="Boyle S."/>
            <person name="Crasta O.R."/>
            <person name="Gillespie J.J."/>
            <person name="Kenyon R.W."/>
            <person name="Lu J."/>
            <person name="Mane S."/>
            <person name="Nagrani S."/>
            <person name="Shallom J.M."/>
            <person name="Shallom S."/>
            <person name="Shukla M."/>
            <person name="Snyder E.E."/>
            <person name="Sobral B.W."/>
            <person name="Wattam A.R."/>
            <person name="Will R."/>
            <person name="Williams K."/>
            <person name="Yoo H."/>
            <person name="Bruce D.H."/>
            <person name="Detter C."/>
            <person name="Munk C."/>
            <person name="Brettin T.S."/>
            <person name="Ficht T."/>
        </authorList>
    </citation>
    <scope>NUCLEOTIDE SEQUENCE [LARGE SCALE GENOMIC DNA]</scope>
    <source>
        <strain evidence="3 4">Cudo</strain>
    </source>
</reference>
<feature type="region of interest" description="Disordered" evidence="1">
    <location>
        <begin position="34"/>
        <end position="56"/>
    </location>
</feature>
<proteinExistence type="predicted"/>
<feature type="region of interest" description="Disordered" evidence="1">
    <location>
        <begin position="133"/>
        <end position="159"/>
    </location>
</feature>
<feature type="compositionally biased region" description="Basic and acidic residues" evidence="1">
    <location>
        <begin position="139"/>
        <end position="151"/>
    </location>
</feature>
<sequence>MYRQGMIRFLLKSAFWLSLAFIAVPHFFPADQENKAQENKPHEKPAHEQAKQEPSSIEQILANGKTAVEIGKLCMDNPSFCKSGTSLVSSAGSGFLEGSRVMLEYLSARFGAKKETPVQERPAAAETISVKSQIPVPTPREEALRALDHRVTGSITPNR</sequence>
<comment type="caution">
    <text evidence="3">The sequence shown here is derived from an EMBL/GenBank/DDBJ whole genome shotgun (WGS) entry which is preliminary data.</text>
</comment>
<gene>
    <name evidence="3" type="ORF">BCETI_2000043</name>
</gene>
<dbReference type="EMBL" id="ACJD01000002">
    <property type="protein sequence ID" value="EEH14961.1"/>
    <property type="molecule type" value="Genomic_DNA"/>
</dbReference>
<evidence type="ECO:0000313" key="4">
    <source>
        <dbReference type="Proteomes" id="UP000003678"/>
    </source>
</evidence>
<keyword evidence="2" id="KW-0732">Signal</keyword>
<dbReference type="AlphaFoldDB" id="C0G4W6"/>
<feature type="chain" id="PRO_5002898470" evidence="2">
    <location>
        <begin position="23"/>
        <end position="159"/>
    </location>
</feature>
<evidence type="ECO:0000313" key="3">
    <source>
        <dbReference type="EMBL" id="EEH14961.1"/>
    </source>
</evidence>
<organism evidence="3 4">
    <name type="scientific">Brucella ceti str. Cudo</name>
    <dbReference type="NCBI Taxonomy" id="595497"/>
    <lineage>
        <taxon>Bacteria</taxon>
        <taxon>Pseudomonadati</taxon>
        <taxon>Pseudomonadota</taxon>
        <taxon>Alphaproteobacteria</taxon>
        <taxon>Hyphomicrobiales</taxon>
        <taxon>Brucellaceae</taxon>
        <taxon>Brucella/Ochrobactrum group</taxon>
        <taxon>Brucella</taxon>
    </lineage>
</organism>
<accession>C0G4W6</accession>
<feature type="signal peptide" evidence="2">
    <location>
        <begin position="1"/>
        <end position="22"/>
    </location>
</feature>
<protein>
    <submittedName>
        <fullName evidence="3">Cytoplasmic protein</fullName>
    </submittedName>
</protein>